<gene>
    <name evidence="3" type="primary">CRH1_3</name>
    <name evidence="3" type="ORF">H4R34_004945</name>
</gene>
<proteinExistence type="predicted"/>
<feature type="signal peptide" evidence="1">
    <location>
        <begin position="1"/>
        <end position="22"/>
    </location>
</feature>
<evidence type="ECO:0000256" key="1">
    <source>
        <dbReference type="SAM" id="SignalP"/>
    </source>
</evidence>
<keyword evidence="3" id="KW-0326">Glycosidase</keyword>
<feature type="chain" id="PRO_5040956782" evidence="1">
    <location>
        <begin position="23"/>
        <end position="263"/>
    </location>
</feature>
<dbReference type="SUPFAM" id="SSF49899">
    <property type="entry name" value="Concanavalin A-like lectins/glucanases"/>
    <property type="match status" value="1"/>
</dbReference>
<organism evidence="3 4">
    <name type="scientific">Dimargaris verticillata</name>
    <dbReference type="NCBI Taxonomy" id="2761393"/>
    <lineage>
        <taxon>Eukaryota</taxon>
        <taxon>Fungi</taxon>
        <taxon>Fungi incertae sedis</taxon>
        <taxon>Zoopagomycota</taxon>
        <taxon>Kickxellomycotina</taxon>
        <taxon>Dimargaritomycetes</taxon>
        <taxon>Dimargaritales</taxon>
        <taxon>Dimargaritaceae</taxon>
        <taxon>Dimargaris</taxon>
    </lineage>
</organism>
<dbReference type="GO" id="GO:0042972">
    <property type="term" value="F:licheninase activity"/>
    <property type="evidence" value="ECO:0007669"/>
    <property type="project" value="UniProtKB-EC"/>
</dbReference>
<evidence type="ECO:0000259" key="2">
    <source>
        <dbReference type="PROSITE" id="PS51762"/>
    </source>
</evidence>
<keyword evidence="4" id="KW-1185">Reference proteome</keyword>
<dbReference type="Pfam" id="PF00722">
    <property type="entry name" value="Glyco_hydro_16"/>
    <property type="match status" value="1"/>
</dbReference>
<comment type="caution">
    <text evidence="3">The sequence shown here is derived from an EMBL/GenBank/DDBJ whole genome shotgun (WGS) entry which is preliminary data.</text>
</comment>
<evidence type="ECO:0000313" key="4">
    <source>
        <dbReference type="Proteomes" id="UP001151582"/>
    </source>
</evidence>
<sequence length="263" mass="29379">MLATRTLIGCVLVGVLPRVVVGKDFTTKNDWFGNELAETPECWSDSWSFTDDRYRDYFSFDCEPNISVDNGVVALLMNETCFSPTLIYNRANIHYGMAKVLLKPSKQLGAVTALVRGVWGKGEIDYEFTPLSPDGHVQSVYYVGHNEPNGIGGLEMHGDPTDNNSGLYDDFHEYGMEYTPEHIRWLINGVEVRKVTAGPDKPLPKDAYAFNINVWNAGATFSAWAGKTNWTEGPHVTYVKQVSFDSYCEKTKNMTSTVTTGDM</sequence>
<feature type="domain" description="GH16" evidence="2">
    <location>
        <begin position="29"/>
        <end position="247"/>
    </location>
</feature>
<dbReference type="PROSITE" id="PS51762">
    <property type="entry name" value="GH16_2"/>
    <property type="match status" value="1"/>
</dbReference>
<dbReference type="AlphaFoldDB" id="A0A9W8AXV0"/>
<keyword evidence="3" id="KW-0378">Hydrolase</keyword>
<dbReference type="InterPro" id="IPR000757">
    <property type="entry name" value="Beta-glucanase-like"/>
</dbReference>
<dbReference type="Proteomes" id="UP001151582">
    <property type="component" value="Unassembled WGS sequence"/>
</dbReference>
<protein>
    <submittedName>
        <fullName evidence="3">Transglycosylase</fullName>
        <ecNumber evidence="3">3.2.1.73</ecNumber>
    </submittedName>
</protein>
<dbReference type="EMBL" id="JANBQB010000751">
    <property type="protein sequence ID" value="KAJ1973826.1"/>
    <property type="molecule type" value="Genomic_DNA"/>
</dbReference>
<accession>A0A9W8AXV0</accession>
<dbReference type="EC" id="3.2.1.73" evidence="3"/>
<dbReference type="InterPro" id="IPR013320">
    <property type="entry name" value="ConA-like_dom_sf"/>
</dbReference>
<name>A0A9W8AXV0_9FUNG</name>
<dbReference type="GO" id="GO:0005975">
    <property type="term" value="P:carbohydrate metabolic process"/>
    <property type="evidence" value="ECO:0007669"/>
    <property type="project" value="InterPro"/>
</dbReference>
<evidence type="ECO:0000313" key="3">
    <source>
        <dbReference type="EMBL" id="KAJ1973826.1"/>
    </source>
</evidence>
<reference evidence="3" key="1">
    <citation type="submission" date="2022-07" db="EMBL/GenBank/DDBJ databases">
        <title>Phylogenomic reconstructions and comparative analyses of Kickxellomycotina fungi.</title>
        <authorList>
            <person name="Reynolds N.K."/>
            <person name="Stajich J.E."/>
            <person name="Barry K."/>
            <person name="Grigoriev I.V."/>
            <person name="Crous P."/>
            <person name="Smith M.E."/>
        </authorList>
    </citation>
    <scope>NUCLEOTIDE SEQUENCE</scope>
    <source>
        <strain evidence="3">RSA 567</strain>
    </source>
</reference>
<dbReference type="OrthoDB" id="4781at2759"/>
<dbReference type="Gene3D" id="2.60.120.200">
    <property type="match status" value="1"/>
</dbReference>
<keyword evidence="1" id="KW-0732">Signal</keyword>